<dbReference type="OrthoDB" id="6088067at2759"/>
<evidence type="ECO:0000313" key="5">
    <source>
        <dbReference type="EnsemblMetazoa" id="G26673.1:cds"/>
    </source>
</evidence>
<keyword evidence="3" id="KW-0732">Signal</keyword>
<evidence type="ECO:0000259" key="4">
    <source>
        <dbReference type="PROSITE" id="PS51670"/>
    </source>
</evidence>
<reference evidence="5" key="1">
    <citation type="submission" date="2022-08" db="UniProtKB">
        <authorList>
            <consortium name="EnsemblMetazoa"/>
        </authorList>
    </citation>
    <scope>IDENTIFICATION</scope>
    <source>
        <strain evidence="5">05x7-T-G4-1.051#20</strain>
    </source>
</reference>
<sequence length="351" mass="37338">MFVVVLLSLVGTSFTSSLSYRAGHHSALINCPTCEHHICDVNSLMQCEVCQIAIPHKDQPPQNVKCAQAGHCHEDHHNFCCDNEGCVESIFGQLGSTAVLNPTAASTIECPSCEKGNCDFINRDQCFMCKFDLHDGQLPHVHCLKENEHCDPTHHNTLCCSDEQCIAQAFGQYYPTSYSVTSTTTAATTDTPTTSTASSTINSTNDAPTTPTASATATTPTSDVPTTSTVSFVTTAPPTTPDSSSVSSTITDVNISTDSVSSTSSFDTAATNLYTASTISDLNQSSALPPFNTTASTLFTTSQGQGNCTDDINNCEIWLSYGVCHALQEQTSMYALALQCKATCQLCADSH</sequence>
<name>A0A8W8L5A2_MAGGI</name>
<evidence type="ECO:0000313" key="6">
    <source>
        <dbReference type="Proteomes" id="UP000005408"/>
    </source>
</evidence>
<keyword evidence="6" id="KW-1185">Reference proteome</keyword>
<feature type="signal peptide" evidence="3">
    <location>
        <begin position="1"/>
        <end position="17"/>
    </location>
</feature>
<feature type="domain" description="ShKT" evidence="4">
    <location>
        <begin position="308"/>
        <end position="347"/>
    </location>
</feature>
<evidence type="ECO:0000256" key="1">
    <source>
        <dbReference type="PROSITE-ProRule" id="PRU01005"/>
    </source>
</evidence>
<comment type="caution">
    <text evidence="1">Lacks conserved residue(s) required for the propagation of feature annotation.</text>
</comment>
<dbReference type="EnsemblMetazoa" id="G26673.1">
    <property type="protein sequence ID" value="G26673.1:cds"/>
    <property type="gene ID" value="G26673"/>
</dbReference>
<feature type="region of interest" description="Disordered" evidence="2">
    <location>
        <begin position="185"/>
        <end position="249"/>
    </location>
</feature>
<organism evidence="5 6">
    <name type="scientific">Magallana gigas</name>
    <name type="common">Pacific oyster</name>
    <name type="synonym">Crassostrea gigas</name>
    <dbReference type="NCBI Taxonomy" id="29159"/>
    <lineage>
        <taxon>Eukaryota</taxon>
        <taxon>Metazoa</taxon>
        <taxon>Spiralia</taxon>
        <taxon>Lophotrochozoa</taxon>
        <taxon>Mollusca</taxon>
        <taxon>Bivalvia</taxon>
        <taxon>Autobranchia</taxon>
        <taxon>Pteriomorphia</taxon>
        <taxon>Ostreida</taxon>
        <taxon>Ostreoidea</taxon>
        <taxon>Ostreidae</taxon>
        <taxon>Magallana</taxon>
    </lineage>
</organism>
<evidence type="ECO:0000256" key="2">
    <source>
        <dbReference type="SAM" id="MobiDB-lite"/>
    </source>
</evidence>
<dbReference type="AlphaFoldDB" id="A0A8W8L5A2"/>
<dbReference type="InterPro" id="IPR003582">
    <property type="entry name" value="ShKT_dom"/>
</dbReference>
<dbReference type="Proteomes" id="UP000005408">
    <property type="component" value="Unassembled WGS sequence"/>
</dbReference>
<proteinExistence type="predicted"/>
<accession>A0A8W8L5A2</accession>
<feature type="chain" id="PRO_5036473741" description="ShKT domain-containing protein" evidence="3">
    <location>
        <begin position="18"/>
        <end position="351"/>
    </location>
</feature>
<evidence type="ECO:0000256" key="3">
    <source>
        <dbReference type="SAM" id="SignalP"/>
    </source>
</evidence>
<dbReference type="PROSITE" id="PS51670">
    <property type="entry name" value="SHKT"/>
    <property type="match status" value="1"/>
</dbReference>
<protein>
    <recommendedName>
        <fullName evidence="4">ShKT domain-containing protein</fullName>
    </recommendedName>
</protein>